<dbReference type="Gene3D" id="3.30.450.20">
    <property type="entry name" value="PAS domain"/>
    <property type="match status" value="1"/>
</dbReference>
<evidence type="ECO:0000313" key="17">
    <source>
        <dbReference type="EMBL" id="CAH0534427.1"/>
    </source>
</evidence>
<organism evidence="17 18">
    <name type="scientific">Vibrio stylophorae</name>
    <dbReference type="NCBI Taxonomy" id="659351"/>
    <lineage>
        <taxon>Bacteria</taxon>
        <taxon>Pseudomonadati</taxon>
        <taxon>Pseudomonadota</taxon>
        <taxon>Gammaproteobacteria</taxon>
        <taxon>Vibrionales</taxon>
        <taxon>Vibrionaceae</taxon>
        <taxon>Vibrio</taxon>
    </lineage>
</organism>
<evidence type="ECO:0000256" key="3">
    <source>
        <dbReference type="ARBA" id="ARBA00022481"/>
    </source>
</evidence>
<accession>A0ABM8ZVW1</accession>
<evidence type="ECO:0000256" key="5">
    <source>
        <dbReference type="ARBA" id="ARBA00022519"/>
    </source>
</evidence>
<dbReference type="SMART" id="SM00304">
    <property type="entry name" value="HAMP"/>
    <property type="match status" value="1"/>
</dbReference>
<keyword evidence="18" id="KW-1185">Reference proteome</keyword>
<evidence type="ECO:0000256" key="1">
    <source>
        <dbReference type="ARBA" id="ARBA00004429"/>
    </source>
</evidence>
<evidence type="ECO:0000256" key="7">
    <source>
        <dbReference type="ARBA" id="ARBA00022989"/>
    </source>
</evidence>
<comment type="caution">
    <text evidence="17">The sequence shown here is derived from an EMBL/GenBank/DDBJ whole genome shotgun (WGS) entry which is preliminary data.</text>
</comment>
<dbReference type="PROSITE" id="PS50111">
    <property type="entry name" value="CHEMOTAXIS_TRANSDUC_2"/>
    <property type="match status" value="1"/>
</dbReference>
<feature type="coiled-coil region" evidence="12">
    <location>
        <begin position="365"/>
        <end position="427"/>
    </location>
</feature>
<dbReference type="CDD" id="cd06225">
    <property type="entry name" value="HAMP"/>
    <property type="match status" value="1"/>
</dbReference>
<dbReference type="Gene3D" id="1.10.287.950">
    <property type="entry name" value="Methyl-accepting chemotaxis protein"/>
    <property type="match status" value="1"/>
</dbReference>
<dbReference type="Proteomes" id="UP000838672">
    <property type="component" value="Unassembled WGS sequence"/>
</dbReference>
<dbReference type="SUPFAM" id="SSF58104">
    <property type="entry name" value="Methyl-accepting chemotaxis protein (MCP) signaling domain"/>
    <property type="match status" value="1"/>
</dbReference>
<dbReference type="CDD" id="cd12912">
    <property type="entry name" value="PDC2_MCP_like"/>
    <property type="match status" value="1"/>
</dbReference>
<dbReference type="Pfam" id="PF00672">
    <property type="entry name" value="HAMP"/>
    <property type="match status" value="1"/>
</dbReference>
<evidence type="ECO:0000256" key="10">
    <source>
        <dbReference type="ARBA" id="ARBA00029447"/>
    </source>
</evidence>
<dbReference type="InterPro" id="IPR004089">
    <property type="entry name" value="MCPsignal_dom"/>
</dbReference>
<gene>
    <name evidence="17" type="primary">mcpH</name>
    <name evidence="17" type="ORF">VST7929_02359</name>
</gene>
<keyword evidence="5" id="KW-0997">Cell inner membrane</keyword>
<dbReference type="SMART" id="SM00283">
    <property type="entry name" value="MA"/>
    <property type="match status" value="1"/>
</dbReference>
<sequence length="636" mass="70151">MKNLSIKQKLIIAIIAAVLIPTAIVGWISQQQAHDVVAERLNQIELPTASMEIRAIIEQEVSGLQNAAHQFALSPFTQQQLSSTDIATRNTLLTQALQQLKAQYQLTDASIANRQTGDYWNQNGFLRRLNHQQDGWFFKFRDSKQTQSLSIFQESNGDTKLFINYQQPNGLALAGLSKSIDEMVQFIHQFKIEQTGFAFLADAQGKVQIHPDRQMMGKARLAQIYSPQIAEQLLQTKDFNLIHTTINGQATILVSSYIPNMDWYVLLQVPLDETFASLNQARNQMVITTVGIAAICLILAIWFASHLTQPMTRLADIFQDLGQGDGDLSQRLEIKGQDEIAQLAQGFNQFIEKIHDSVKAVAQTGAELQQAAQMLNQQAEATLENSHDQRDRTLQVVTAINQMGATVNEIANNAAQAAKTAEHAEQQGIEGQNLVNQSRANSNQLADDIQQVSHVISSLAENTQAIGSILDVIRGISEQTNLLALNAAIEAARAGEQGRGFAVVADEVRSLASRTANSTDEIQTMINRLQIEAQNAVQAMQHSQLLTVDGVDAADQTSQALDQIAEQITSISDMNNQVATATEEQTAVVNDININIDGINNATLRNNDYAENLLNSSQQLRMLSEQLERMVSTFKL</sequence>
<dbReference type="EMBL" id="CAKLDI010000001">
    <property type="protein sequence ID" value="CAH0534427.1"/>
    <property type="molecule type" value="Genomic_DNA"/>
</dbReference>
<evidence type="ECO:0000259" key="15">
    <source>
        <dbReference type="PROSITE" id="PS50192"/>
    </source>
</evidence>
<dbReference type="InterPro" id="IPR003660">
    <property type="entry name" value="HAMP_dom"/>
</dbReference>
<dbReference type="PROSITE" id="PS50192">
    <property type="entry name" value="T_SNARE"/>
    <property type="match status" value="1"/>
</dbReference>
<feature type="domain" description="T-SNARE coiled-coil homology" evidence="15">
    <location>
        <begin position="551"/>
        <end position="597"/>
    </location>
</feature>
<keyword evidence="8 13" id="KW-0472">Membrane</keyword>
<evidence type="ECO:0000256" key="2">
    <source>
        <dbReference type="ARBA" id="ARBA00022475"/>
    </source>
</evidence>
<dbReference type="PANTHER" id="PTHR32089">
    <property type="entry name" value="METHYL-ACCEPTING CHEMOTAXIS PROTEIN MCPB"/>
    <property type="match status" value="1"/>
</dbReference>
<evidence type="ECO:0000256" key="11">
    <source>
        <dbReference type="PROSITE-ProRule" id="PRU00284"/>
    </source>
</evidence>
<evidence type="ECO:0000313" key="18">
    <source>
        <dbReference type="Proteomes" id="UP000838672"/>
    </source>
</evidence>
<evidence type="ECO:0000256" key="13">
    <source>
        <dbReference type="SAM" id="Phobius"/>
    </source>
</evidence>
<dbReference type="Pfam" id="PF00015">
    <property type="entry name" value="MCPsignal"/>
    <property type="match status" value="1"/>
</dbReference>
<evidence type="ECO:0000259" key="16">
    <source>
        <dbReference type="PROSITE" id="PS50885"/>
    </source>
</evidence>
<keyword evidence="2" id="KW-1003">Cell membrane</keyword>
<evidence type="ECO:0000256" key="12">
    <source>
        <dbReference type="SAM" id="Coils"/>
    </source>
</evidence>
<evidence type="ECO:0000256" key="8">
    <source>
        <dbReference type="ARBA" id="ARBA00023136"/>
    </source>
</evidence>
<evidence type="ECO:0000256" key="9">
    <source>
        <dbReference type="ARBA" id="ARBA00023224"/>
    </source>
</evidence>
<dbReference type="PROSITE" id="PS50885">
    <property type="entry name" value="HAMP"/>
    <property type="match status" value="1"/>
</dbReference>
<feature type="domain" description="Methyl-accepting transducer" evidence="14">
    <location>
        <begin position="364"/>
        <end position="600"/>
    </location>
</feature>
<proteinExistence type="inferred from homology"/>
<dbReference type="PANTHER" id="PTHR32089:SF39">
    <property type="entry name" value="METHYL-ACCEPTING CHEMOTAXIS PROTEIN HLYB"/>
    <property type="match status" value="1"/>
</dbReference>
<keyword evidence="4" id="KW-0145">Chemotaxis</keyword>
<keyword evidence="9 11" id="KW-0807">Transducer</keyword>
<keyword evidence="12" id="KW-0175">Coiled coil</keyword>
<keyword evidence="3" id="KW-0488">Methylation</keyword>
<name>A0ABM8ZVW1_9VIBR</name>
<comment type="similarity">
    <text evidence="10">Belongs to the methyl-accepting chemotaxis (MCP) protein family.</text>
</comment>
<protein>
    <submittedName>
        <fullName evidence="17">Methyl-accepting chemotaxis protein McpH</fullName>
    </submittedName>
</protein>
<feature type="domain" description="HAMP" evidence="16">
    <location>
        <begin position="305"/>
        <end position="359"/>
    </location>
</feature>
<keyword evidence="6 13" id="KW-0812">Transmembrane</keyword>
<evidence type="ECO:0000259" key="14">
    <source>
        <dbReference type="PROSITE" id="PS50111"/>
    </source>
</evidence>
<dbReference type="CDD" id="cd11386">
    <property type="entry name" value="MCP_signal"/>
    <property type="match status" value="1"/>
</dbReference>
<comment type="subcellular location">
    <subcellularLocation>
        <location evidence="1">Cell inner membrane</location>
        <topology evidence="1">Multi-pass membrane protein</topology>
    </subcellularLocation>
</comment>
<evidence type="ECO:0000256" key="4">
    <source>
        <dbReference type="ARBA" id="ARBA00022500"/>
    </source>
</evidence>
<keyword evidence="7 13" id="KW-1133">Transmembrane helix</keyword>
<evidence type="ECO:0000256" key="6">
    <source>
        <dbReference type="ARBA" id="ARBA00022692"/>
    </source>
</evidence>
<feature type="transmembrane region" description="Helical" evidence="13">
    <location>
        <begin position="285"/>
        <end position="304"/>
    </location>
</feature>
<dbReference type="InterPro" id="IPR000727">
    <property type="entry name" value="T_SNARE_dom"/>
</dbReference>
<reference evidence="17" key="1">
    <citation type="submission" date="2021-11" db="EMBL/GenBank/DDBJ databases">
        <authorList>
            <person name="Rodrigo-Torres L."/>
            <person name="Arahal R. D."/>
            <person name="Lucena T."/>
        </authorList>
    </citation>
    <scope>NUCLEOTIDE SEQUENCE</scope>
    <source>
        <strain evidence="17">CECT 7929</strain>
    </source>
</reference>